<evidence type="ECO:0000256" key="5">
    <source>
        <dbReference type="ARBA" id="ARBA00001954"/>
    </source>
</evidence>
<evidence type="ECO:0000256" key="4">
    <source>
        <dbReference type="ARBA" id="ARBA00001947"/>
    </source>
</evidence>
<dbReference type="GO" id="GO:0004750">
    <property type="term" value="F:D-ribulose-phosphate 3-epimerase activity"/>
    <property type="evidence" value="ECO:0007669"/>
    <property type="project" value="UniProtKB-EC"/>
</dbReference>
<feature type="binding site" evidence="10">
    <location>
        <begin position="145"/>
        <end position="148"/>
    </location>
    <ligand>
        <name>substrate</name>
    </ligand>
</feature>
<dbReference type="EMBL" id="CP149822">
    <property type="protein sequence ID" value="WZN41910.1"/>
    <property type="molecule type" value="Genomic_DNA"/>
</dbReference>
<feature type="binding site" evidence="10">
    <location>
        <position position="69"/>
    </location>
    <ligand>
        <name>a divalent metal cation</name>
        <dbReference type="ChEBI" id="CHEBI:60240"/>
    </ligand>
</feature>
<dbReference type="Proteomes" id="UP001485459">
    <property type="component" value="Chromosome"/>
</dbReference>
<feature type="binding site" evidence="10">
    <location>
        <position position="38"/>
    </location>
    <ligand>
        <name>a divalent metal cation</name>
        <dbReference type="ChEBI" id="CHEBI:60240"/>
    </ligand>
</feature>
<comment type="cofactor">
    <cofactor evidence="2">
        <name>Mn(2+)</name>
        <dbReference type="ChEBI" id="CHEBI:29035"/>
    </cofactor>
</comment>
<dbReference type="InterPro" id="IPR011060">
    <property type="entry name" value="RibuloseP-bd_barrel"/>
</dbReference>
<evidence type="ECO:0000256" key="10">
    <source>
        <dbReference type="HAMAP-Rule" id="MF_02227"/>
    </source>
</evidence>
<dbReference type="InterPro" id="IPR026019">
    <property type="entry name" value="Ribul_P_3_epim"/>
</dbReference>
<evidence type="ECO:0000256" key="3">
    <source>
        <dbReference type="ARBA" id="ARBA00001941"/>
    </source>
</evidence>
<feature type="binding site" evidence="10">
    <location>
        <begin position="200"/>
        <end position="201"/>
    </location>
    <ligand>
        <name>substrate</name>
    </ligand>
</feature>
<evidence type="ECO:0000256" key="2">
    <source>
        <dbReference type="ARBA" id="ARBA00001936"/>
    </source>
</evidence>
<accession>A0ABZ2YQ81</accession>
<comment type="cofactor">
    <cofactor evidence="10">
        <name>a divalent metal cation</name>
        <dbReference type="ChEBI" id="CHEBI:60240"/>
    </cofactor>
    <text evidence="10">Binds 1 divalent metal cation per subunit.</text>
</comment>
<feature type="active site" description="Proton acceptor" evidence="10">
    <location>
        <position position="38"/>
    </location>
</feature>
<name>A0ABZ2YQ81_9BACT</name>
<feature type="binding site" evidence="10">
    <location>
        <position position="178"/>
    </location>
    <ligand>
        <name>a divalent metal cation</name>
        <dbReference type="ChEBI" id="CHEBI:60240"/>
    </ligand>
</feature>
<dbReference type="Gene3D" id="3.20.20.70">
    <property type="entry name" value="Aldolase class I"/>
    <property type="match status" value="1"/>
</dbReference>
<evidence type="ECO:0000256" key="9">
    <source>
        <dbReference type="ARBA" id="ARBA00023235"/>
    </source>
</evidence>
<feature type="binding site" evidence="10">
    <location>
        <position position="11"/>
    </location>
    <ligand>
        <name>substrate</name>
    </ligand>
</feature>
<dbReference type="EC" id="5.1.3.1" evidence="7 10"/>
<keyword evidence="10 11" id="KW-0119">Carbohydrate metabolism</keyword>
<comment type="cofactor">
    <cofactor evidence="3">
        <name>Co(2+)</name>
        <dbReference type="ChEBI" id="CHEBI:48828"/>
    </cofactor>
</comment>
<dbReference type="RefSeq" id="WP_341836753.1">
    <property type="nucleotide sequence ID" value="NZ_CP149822.1"/>
</dbReference>
<feature type="binding site" evidence="10">
    <location>
        <position position="69"/>
    </location>
    <ligand>
        <name>substrate</name>
    </ligand>
</feature>
<dbReference type="PROSITE" id="PS01086">
    <property type="entry name" value="RIBUL_P_3_EPIMER_2"/>
    <property type="match status" value="1"/>
</dbReference>
<comment type="catalytic activity">
    <reaction evidence="1 10 11">
        <text>D-ribulose 5-phosphate = D-xylulose 5-phosphate</text>
        <dbReference type="Rhea" id="RHEA:13677"/>
        <dbReference type="ChEBI" id="CHEBI:57737"/>
        <dbReference type="ChEBI" id="CHEBI:58121"/>
        <dbReference type="EC" id="5.1.3.1"/>
    </reaction>
</comment>
<dbReference type="PANTHER" id="PTHR11749">
    <property type="entry name" value="RIBULOSE-5-PHOSPHATE-3-EPIMERASE"/>
    <property type="match status" value="1"/>
</dbReference>
<dbReference type="Pfam" id="PF00834">
    <property type="entry name" value="Ribul_P_3_epim"/>
    <property type="match status" value="1"/>
</dbReference>
<reference evidence="13" key="1">
    <citation type="submission" date="2024-03" db="EMBL/GenBank/DDBJ databases">
        <title>Chitinophaga horti sp. nov., isolated from garden soil.</title>
        <authorList>
            <person name="Lee D.S."/>
            <person name="Han D.M."/>
            <person name="Baek J.H."/>
            <person name="Choi D.G."/>
            <person name="Jeon J.H."/>
            <person name="Jeon C.O."/>
        </authorList>
    </citation>
    <scope>NUCLEOTIDE SEQUENCE [LARGE SCALE GENOMIC DNA]</scope>
    <source>
        <strain evidence="13">GPA1</strain>
    </source>
</reference>
<dbReference type="InterPro" id="IPR013785">
    <property type="entry name" value="Aldolase_TIM"/>
</dbReference>
<dbReference type="HAMAP" id="MF_02227">
    <property type="entry name" value="RPE"/>
    <property type="match status" value="1"/>
</dbReference>
<comment type="cofactor">
    <cofactor evidence="4">
        <name>Zn(2+)</name>
        <dbReference type="ChEBI" id="CHEBI:29105"/>
    </cofactor>
</comment>
<feature type="active site" description="Proton donor" evidence="10">
    <location>
        <position position="178"/>
    </location>
</feature>
<comment type="pathway">
    <text evidence="10">Carbohydrate degradation.</text>
</comment>
<sequence>MEKKTPLIAPSLLAANFLEIGKDVDMINNSVADWLHLDVMDGRFVPNISFGLPVISAVTKVSKKVNDMHLMIEEPEKYAEAFAKAGADYLTVHIEACRHLHRNIQQIKSLGMKAGVALNPHTSVSQLENIIADLDLVLIMSVNPGFGGQHFIDQTYIKLRQVRDLIRRTGSNALIEVDGGITTQNAALVVEAGADVLVAGSSVFASHDPLATIRELRQPVTVTMP</sequence>
<keyword evidence="9 10" id="KW-0413">Isomerase</keyword>
<evidence type="ECO:0000256" key="11">
    <source>
        <dbReference type="PIRNR" id="PIRNR001461"/>
    </source>
</evidence>
<protein>
    <recommendedName>
        <fullName evidence="7 10">Ribulose-phosphate 3-epimerase</fullName>
        <ecNumber evidence="7 10">5.1.3.1</ecNumber>
    </recommendedName>
</protein>
<dbReference type="CDD" id="cd00429">
    <property type="entry name" value="RPE"/>
    <property type="match status" value="1"/>
</dbReference>
<dbReference type="PIRSF" id="PIRSF001461">
    <property type="entry name" value="RPE"/>
    <property type="match status" value="1"/>
</dbReference>
<feature type="binding site" evidence="10">
    <location>
        <position position="36"/>
    </location>
    <ligand>
        <name>a divalent metal cation</name>
        <dbReference type="ChEBI" id="CHEBI:60240"/>
    </ligand>
</feature>
<keyword evidence="8 10" id="KW-0479">Metal-binding</keyword>
<evidence type="ECO:0000256" key="7">
    <source>
        <dbReference type="ARBA" id="ARBA00013188"/>
    </source>
</evidence>
<evidence type="ECO:0000256" key="6">
    <source>
        <dbReference type="ARBA" id="ARBA00009541"/>
    </source>
</evidence>
<evidence type="ECO:0000313" key="12">
    <source>
        <dbReference type="EMBL" id="WZN41910.1"/>
    </source>
</evidence>
<gene>
    <name evidence="10 12" type="primary">rpe</name>
    <name evidence="12" type="ORF">WJU16_02520</name>
</gene>
<evidence type="ECO:0000313" key="13">
    <source>
        <dbReference type="Proteomes" id="UP001485459"/>
    </source>
</evidence>
<proteinExistence type="inferred from homology"/>
<dbReference type="NCBIfam" id="NF004076">
    <property type="entry name" value="PRK05581.1-4"/>
    <property type="match status" value="1"/>
</dbReference>
<dbReference type="PROSITE" id="PS01085">
    <property type="entry name" value="RIBUL_P_3_EPIMER_1"/>
    <property type="match status" value="1"/>
</dbReference>
<comment type="cofactor">
    <cofactor evidence="5">
        <name>Fe(2+)</name>
        <dbReference type="ChEBI" id="CHEBI:29033"/>
    </cofactor>
</comment>
<feature type="binding site" evidence="10">
    <location>
        <begin position="178"/>
        <end position="180"/>
    </location>
    <ligand>
        <name>substrate</name>
    </ligand>
</feature>
<organism evidence="12 13">
    <name type="scientific">Chitinophaga pollutisoli</name>
    <dbReference type="NCBI Taxonomy" id="3133966"/>
    <lineage>
        <taxon>Bacteria</taxon>
        <taxon>Pseudomonadati</taxon>
        <taxon>Bacteroidota</taxon>
        <taxon>Chitinophagia</taxon>
        <taxon>Chitinophagales</taxon>
        <taxon>Chitinophagaceae</taxon>
        <taxon>Chitinophaga</taxon>
    </lineage>
</organism>
<keyword evidence="13" id="KW-1185">Reference proteome</keyword>
<dbReference type="NCBIfam" id="TIGR01163">
    <property type="entry name" value="rpe"/>
    <property type="match status" value="1"/>
</dbReference>
<dbReference type="SUPFAM" id="SSF51366">
    <property type="entry name" value="Ribulose-phoshate binding barrel"/>
    <property type="match status" value="1"/>
</dbReference>
<evidence type="ECO:0000256" key="1">
    <source>
        <dbReference type="ARBA" id="ARBA00001782"/>
    </source>
</evidence>
<comment type="function">
    <text evidence="10">Catalyzes the reversible epimerization of D-ribulose 5-phosphate to D-xylulose 5-phosphate.</text>
</comment>
<evidence type="ECO:0000256" key="8">
    <source>
        <dbReference type="ARBA" id="ARBA00022723"/>
    </source>
</evidence>
<dbReference type="InterPro" id="IPR000056">
    <property type="entry name" value="Ribul_P_3_epim-like"/>
</dbReference>
<comment type="similarity">
    <text evidence="6 10 11">Belongs to the ribulose-phosphate 3-epimerase family.</text>
</comment>